<dbReference type="Gene3D" id="1.10.10.10">
    <property type="entry name" value="Winged helix-like DNA-binding domain superfamily/Winged helix DNA-binding domain"/>
    <property type="match status" value="1"/>
</dbReference>
<proteinExistence type="predicted"/>
<reference evidence="2 3" key="1">
    <citation type="journal article" date="2010" name="Mol. Plant Microbe Interact.">
        <title>Streptomyces scabies 87-22 contains a coronafacic acid-like biosynthetic cluster that contributes to plant-microbe interactions.</title>
        <authorList>
            <person name="Bignell D.R."/>
            <person name="Seipke R.F."/>
            <person name="Huguet-Tapia J.C."/>
            <person name="Chambers A.H."/>
            <person name="Parry R.J."/>
            <person name="Loria R."/>
        </authorList>
    </citation>
    <scope>NUCLEOTIDE SEQUENCE [LARGE SCALE GENOMIC DNA]</scope>
    <source>
        <strain evidence="2 3">87.22</strain>
    </source>
</reference>
<dbReference type="SMART" id="SM00347">
    <property type="entry name" value="HTH_MARR"/>
    <property type="match status" value="1"/>
</dbReference>
<dbReference type="SUPFAM" id="SSF46785">
    <property type="entry name" value="Winged helix' DNA-binding domain"/>
    <property type="match status" value="1"/>
</dbReference>
<dbReference type="InterPro" id="IPR036390">
    <property type="entry name" value="WH_DNA-bd_sf"/>
</dbReference>
<protein>
    <submittedName>
        <fullName evidence="2">Putative MarR family transcriptional regulator</fullName>
    </submittedName>
</protein>
<evidence type="ECO:0000313" key="2">
    <source>
        <dbReference type="EMBL" id="CBG75895.1"/>
    </source>
</evidence>
<accession>C9Z7Z2</accession>
<dbReference type="PANTHER" id="PTHR33164">
    <property type="entry name" value="TRANSCRIPTIONAL REGULATOR, MARR FAMILY"/>
    <property type="match status" value="1"/>
</dbReference>
<name>C9Z7Z2_STRSW</name>
<dbReference type="EMBL" id="FN554889">
    <property type="protein sequence ID" value="CBG75895.1"/>
    <property type="molecule type" value="Genomic_DNA"/>
</dbReference>
<dbReference type="PANTHER" id="PTHR33164:SF99">
    <property type="entry name" value="MARR FAMILY REGULATORY PROTEIN"/>
    <property type="match status" value="1"/>
</dbReference>
<dbReference type="AlphaFoldDB" id="C9Z7Z2"/>
<dbReference type="GO" id="GO:0006950">
    <property type="term" value="P:response to stress"/>
    <property type="evidence" value="ECO:0007669"/>
    <property type="project" value="TreeGrafter"/>
</dbReference>
<dbReference type="InterPro" id="IPR000835">
    <property type="entry name" value="HTH_MarR-typ"/>
</dbReference>
<evidence type="ECO:0000313" key="3">
    <source>
        <dbReference type="Proteomes" id="UP000001444"/>
    </source>
</evidence>
<dbReference type="Proteomes" id="UP000001444">
    <property type="component" value="Chromosome"/>
</dbReference>
<organism evidence="2 3">
    <name type="scientific">Streptomyces scabiei (strain 87.22)</name>
    <dbReference type="NCBI Taxonomy" id="680198"/>
    <lineage>
        <taxon>Bacteria</taxon>
        <taxon>Bacillati</taxon>
        <taxon>Actinomycetota</taxon>
        <taxon>Actinomycetes</taxon>
        <taxon>Kitasatosporales</taxon>
        <taxon>Streptomycetaceae</taxon>
        <taxon>Streptomyces</taxon>
    </lineage>
</organism>
<gene>
    <name evidence="2" type="ordered locus">SCAB_89601</name>
</gene>
<dbReference type="HOGENOM" id="CLU_083287_2_2_11"/>
<sequence length="187" mass="21197">MMMRLIHFKREAPVTLEGMTNPPADEAPHWLDEEERRAWLGLVGIMRRLEHTLDAQLREVGLTHFEYGVMAALSESPRRELRMSDLAACAEGSLSRLSQVVARLERKGYVHRRPDPADGRYTLATLTDEGHQKMLDAAPEHVALVRRLVFDPLTRTQVKQLTQVSRRILHAIAPGEGHGDLRRDPTG</sequence>
<dbReference type="eggNOG" id="COG1846">
    <property type="taxonomic scope" value="Bacteria"/>
</dbReference>
<dbReference type="GO" id="GO:0003700">
    <property type="term" value="F:DNA-binding transcription factor activity"/>
    <property type="evidence" value="ECO:0007669"/>
    <property type="project" value="InterPro"/>
</dbReference>
<keyword evidence="3" id="KW-1185">Reference proteome</keyword>
<dbReference type="PROSITE" id="PS50995">
    <property type="entry name" value="HTH_MARR_2"/>
    <property type="match status" value="1"/>
</dbReference>
<dbReference type="InterPro" id="IPR039422">
    <property type="entry name" value="MarR/SlyA-like"/>
</dbReference>
<dbReference type="KEGG" id="scb:SCAB_89601"/>
<dbReference type="Pfam" id="PF12802">
    <property type="entry name" value="MarR_2"/>
    <property type="match status" value="1"/>
</dbReference>
<dbReference type="STRING" id="680198.SCAB_89601"/>
<dbReference type="InterPro" id="IPR036388">
    <property type="entry name" value="WH-like_DNA-bd_sf"/>
</dbReference>
<evidence type="ECO:0000259" key="1">
    <source>
        <dbReference type="PROSITE" id="PS50995"/>
    </source>
</evidence>
<feature type="domain" description="HTH marR-type" evidence="1">
    <location>
        <begin position="35"/>
        <end position="170"/>
    </location>
</feature>